<dbReference type="RefSeq" id="WP_282906718.1">
    <property type="nucleotide sequence ID" value="NZ_JAGRPV010000001.1"/>
</dbReference>
<dbReference type="Proteomes" id="UP001161691">
    <property type="component" value="Unassembled WGS sequence"/>
</dbReference>
<gene>
    <name evidence="1" type="ORF">KB449_01785</name>
</gene>
<organism evidence="1 2">
    <name type="scientific">Cohnella hashimotonis</name>
    <dbReference type="NCBI Taxonomy" id="2826895"/>
    <lineage>
        <taxon>Bacteria</taxon>
        <taxon>Bacillati</taxon>
        <taxon>Bacillota</taxon>
        <taxon>Bacilli</taxon>
        <taxon>Bacillales</taxon>
        <taxon>Paenibacillaceae</taxon>
        <taxon>Cohnella</taxon>
    </lineage>
</organism>
<evidence type="ECO:0000313" key="2">
    <source>
        <dbReference type="Proteomes" id="UP001161691"/>
    </source>
</evidence>
<dbReference type="EMBL" id="JAGRPV010000001">
    <property type="protein sequence ID" value="MDI4643666.1"/>
    <property type="molecule type" value="Genomic_DNA"/>
</dbReference>
<comment type="caution">
    <text evidence="1">The sequence shown here is derived from an EMBL/GenBank/DDBJ whole genome shotgun (WGS) entry which is preliminary data.</text>
</comment>
<sequence length="125" mass="14924">MLKIFRELIHSTDNKDEDAALSILEALSRHHKEIELDRTYWVSEWSWTPLTDGIFSYKQQISYSRISGSVIAFYSKENNRTYFPWDIYESKEECDEVCELKNDFGYAWDNALETFIDRHGLRAKR</sequence>
<name>A0ABT6TAS6_9BACL</name>
<reference evidence="1" key="1">
    <citation type="submission" date="2023-04" db="EMBL/GenBank/DDBJ databases">
        <title>Comparative genomic analysis of Cohnella hashimotonis sp. nov., isolated from the International Space Station.</title>
        <authorList>
            <person name="Venkateswaran K."/>
            <person name="Simpson A."/>
        </authorList>
    </citation>
    <scope>NUCLEOTIDE SEQUENCE</scope>
    <source>
        <strain evidence="1">F6_2S_P_1</strain>
    </source>
</reference>
<proteinExistence type="predicted"/>
<accession>A0ABT6TAS6</accession>
<evidence type="ECO:0000313" key="1">
    <source>
        <dbReference type="EMBL" id="MDI4643666.1"/>
    </source>
</evidence>
<keyword evidence="2" id="KW-1185">Reference proteome</keyword>
<protein>
    <submittedName>
        <fullName evidence="1">Uncharacterized protein</fullName>
    </submittedName>
</protein>